<accession>A0A813FHE6</accession>
<feature type="region of interest" description="Disordered" evidence="1">
    <location>
        <begin position="92"/>
        <end position="117"/>
    </location>
</feature>
<dbReference type="EMBL" id="CAJNNV010025055">
    <property type="protein sequence ID" value="CAE8611889.1"/>
    <property type="molecule type" value="Genomic_DNA"/>
</dbReference>
<protein>
    <submittedName>
        <fullName evidence="2">Uncharacterized protein</fullName>
    </submittedName>
</protein>
<dbReference type="AlphaFoldDB" id="A0A813FHE6"/>
<organism evidence="2 3">
    <name type="scientific">Polarella glacialis</name>
    <name type="common">Dinoflagellate</name>
    <dbReference type="NCBI Taxonomy" id="89957"/>
    <lineage>
        <taxon>Eukaryota</taxon>
        <taxon>Sar</taxon>
        <taxon>Alveolata</taxon>
        <taxon>Dinophyceae</taxon>
        <taxon>Suessiales</taxon>
        <taxon>Suessiaceae</taxon>
        <taxon>Polarella</taxon>
    </lineage>
</organism>
<feature type="non-terminal residue" evidence="2">
    <location>
        <position position="214"/>
    </location>
</feature>
<proteinExistence type="predicted"/>
<keyword evidence="3" id="KW-1185">Reference proteome</keyword>
<dbReference type="Proteomes" id="UP000654075">
    <property type="component" value="Unassembled WGS sequence"/>
</dbReference>
<evidence type="ECO:0000313" key="3">
    <source>
        <dbReference type="Proteomes" id="UP000654075"/>
    </source>
</evidence>
<evidence type="ECO:0000313" key="2">
    <source>
        <dbReference type="EMBL" id="CAE8611889.1"/>
    </source>
</evidence>
<evidence type="ECO:0000256" key="1">
    <source>
        <dbReference type="SAM" id="MobiDB-lite"/>
    </source>
</evidence>
<reference evidence="2" key="1">
    <citation type="submission" date="2021-02" db="EMBL/GenBank/DDBJ databases">
        <authorList>
            <person name="Dougan E. K."/>
            <person name="Rhodes N."/>
            <person name="Thang M."/>
            <person name="Chan C."/>
        </authorList>
    </citation>
    <scope>NUCLEOTIDE SEQUENCE</scope>
</reference>
<name>A0A813FHE6_POLGL</name>
<comment type="caution">
    <text evidence="2">The sequence shown here is derived from an EMBL/GenBank/DDBJ whole genome shotgun (WGS) entry which is preliminary data.</text>
</comment>
<gene>
    <name evidence="2" type="ORF">PGLA1383_LOCUS29690</name>
</gene>
<sequence length="214" mass="21673">DLSPDGARTTVGAPPPVAGTALAVTGPTAAVSGIVAGGVVTYCHHPHQAWTSAQQAPPSGASTPQMWRLAQSPQTTYQQGCPVAVWGASPMQPTGSGLSGHHAPALQGSGSSAHHAPALQGLASWPPAGWIPLASPAPTSRLSVHSLKKPVTQVVQSSGSVTASPAIVHRPVAVGPWGLVTTQTSRVSLAPPSPNLVQRPMGLQMLQATLVPRR</sequence>